<dbReference type="Pfam" id="PF04860">
    <property type="entry name" value="Phage_portal"/>
    <property type="match status" value="1"/>
</dbReference>
<comment type="caution">
    <text evidence="1">The sequence shown here is derived from an EMBL/GenBank/DDBJ whole genome shotgun (WGS) entry which is preliminary data.</text>
</comment>
<name>T4VN36_PARBF</name>
<evidence type="ECO:0000313" key="1">
    <source>
        <dbReference type="EMBL" id="EQK42918.1"/>
    </source>
</evidence>
<proteinExistence type="predicted"/>
<dbReference type="RefSeq" id="WP_021433026.1">
    <property type="nucleotide sequence ID" value="NZ_AVNC01000015.1"/>
</dbReference>
<dbReference type="PATRIC" id="fig|1233171.3.peg.1751"/>
<dbReference type="InterPro" id="IPR006427">
    <property type="entry name" value="Portal_HK97"/>
</dbReference>
<dbReference type="EMBL" id="AVNC01000015">
    <property type="protein sequence ID" value="EQK42918.1"/>
    <property type="molecule type" value="Genomic_DNA"/>
</dbReference>
<dbReference type="InterPro" id="IPR006944">
    <property type="entry name" value="Phage/GTA_portal"/>
</dbReference>
<accession>T4VN36</accession>
<organism evidence="1 2">
    <name type="scientific">Paraclostridium bifermentans ATCC 638 = DSM 14991</name>
    <dbReference type="NCBI Taxonomy" id="1233171"/>
    <lineage>
        <taxon>Bacteria</taxon>
        <taxon>Bacillati</taxon>
        <taxon>Bacillota</taxon>
        <taxon>Clostridia</taxon>
        <taxon>Peptostreptococcales</taxon>
        <taxon>Peptostreptococcaceae</taxon>
        <taxon>Paraclostridium</taxon>
    </lineage>
</organism>
<dbReference type="NCBIfam" id="TIGR01537">
    <property type="entry name" value="portal_HK97"/>
    <property type="match status" value="1"/>
</dbReference>
<reference evidence="1 2" key="1">
    <citation type="submission" date="2013-06" db="EMBL/GenBank/DDBJ databases">
        <authorList>
            <person name="Walk S."/>
            <person name="Aronoff D."/>
            <person name="Young V.Y."/>
            <person name="Marsh J."/>
            <person name="Harrison L."/>
            <person name="Daugherty S.C."/>
            <person name="Shefchek K.A."/>
            <person name="Hine E.E."/>
            <person name="Tallon L.J."/>
            <person name="Sadzewicz L.K."/>
            <person name="Rasko D.A."/>
        </authorList>
    </citation>
    <scope>NUCLEOTIDE SEQUENCE [LARGE SCALE GENOMIC DNA]</scope>
    <source>
        <strain evidence="1 2">ATCC 638</strain>
    </source>
</reference>
<dbReference type="Proteomes" id="UP000015688">
    <property type="component" value="Unassembled WGS sequence"/>
</dbReference>
<protein>
    <submittedName>
        <fullName evidence="1">Phage portal protein, HK97 family</fullName>
    </submittedName>
</protein>
<dbReference type="AlphaFoldDB" id="T4VN36"/>
<evidence type="ECO:0000313" key="2">
    <source>
        <dbReference type="Proteomes" id="UP000015688"/>
    </source>
</evidence>
<sequence length="419" mass="47757">MRIVEKFKDMMFKKEIKNEMSAEEKEILRILGISENIEADVKSEITYFTCLKVLSETLGKLPLKMYQETDKGVVKAKDDNIYNLLRLRPNPYMSATTFWTTVEMNRNHFGNAYVWCRYTGAKLQDLWIMQSDKVRVMVDNAGYFGMKNKIWYIYNDSKTGKEYVMNVDNVLHFKTSHSFDGITGTAVKDILKSSVEGGLESQKFMNNLYKNGLTAKSVLQYTGDLDEKAKARLIKGLESFASGAENAGKIIPIPLGMKLSTLDVKLTDAQFFDLKKYNALQIAAAFGISPNFLNNYDKSSYSNSEMQQLNFLINTLQYVLKQYEEEVTYKLLSTQQINQGYHFKFNEGAVLRADSDTQSQVLSRYVNNGILTPNEARLLLNYPLEENGDTLMCNGNYMPISMLGKQYKGGGVRDEKQEG</sequence>
<dbReference type="GeneID" id="67472707"/>
<gene>
    <name evidence="1" type="ORF">C672_1862</name>
</gene>